<dbReference type="CDD" id="cd02856">
    <property type="entry name" value="E_set_GDE_Isoamylase_N"/>
    <property type="match status" value="1"/>
</dbReference>
<dbReference type="GO" id="GO:0004135">
    <property type="term" value="F:amylo-alpha-1,6-glucosidase activity"/>
    <property type="evidence" value="ECO:0007669"/>
    <property type="project" value="InterPro"/>
</dbReference>
<organism evidence="6 7">
    <name type="scientific">Succinivibrio dextrinosolvens DSM 3072</name>
    <dbReference type="NCBI Taxonomy" id="1123324"/>
    <lineage>
        <taxon>Bacteria</taxon>
        <taxon>Pseudomonadati</taxon>
        <taxon>Pseudomonadota</taxon>
        <taxon>Gammaproteobacteria</taxon>
        <taxon>Aeromonadales</taxon>
        <taxon>Succinivibrionaceae</taxon>
        <taxon>Succinivibrio</taxon>
    </lineage>
</organism>
<dbReference type="NCBIfam" id="TIGR02100">
    <property type="entry name" value="glgX_debranch"/>
    <property type="match status" value="1"/>
</dbReference>
<dbReference type="InterPro" id="IPR044505">
    <property type="entry name" value="GlgX_Isoamylase_N_E_set"/>
</dbReference>
<dbReference type="InterPro" id="IPR011837">
    <property type="entry name" value="Glycogen_debranch_GlgX"/>
</dbReference>
<name>A0A1T4VQ06_9GAMM</name>
<dbReference type="Proteomes" id="UP000242432">
    <property type="component" value="Unassembled WGS sequence"/>
</dbReference>
<dbReference type="AlphaFoldDB" id="A0A1T4VQ06"/>
<dbReference type="EMBL" id="FUXX01000039">
    <property type="protein sequence ID" value="SKA67017.1"/>
    <property type="molecule type" value="Genomic_DNA"/>
</dbReference>
<feature type="domain" description="Glycosyl hydrolase family 13 catalytic" evidence="5">
    <location>
        <begin position="109"/>
        <end position="572"/>
    </location>
</feature>
<evidence type="ECO:0000256" key="2">
    <source>
        <dbReference type="ARBA" id="ARBA00022801"/>
    </source>
</evidence>
<reference evidence="7" key="1">
    <citation type="submission" date="2017-02" db="EMBL/GenBank/DDBJ databases">
        <authorList>
            <person name="Varghese N."/>
            <person name="Submissions S."/>
        </authorList>
    </citation>
    <scope>NUCLEOTIDE SEQUENCE [LARGE SCALE GENOMIC DNA]</scope>
    <source>
        <strain evidence="7">DSM 3072</strain>
    </source>
</reference>
<evidence type="ECO:0000256" key="4">
    <source>
        <dbReference type="SAM" id="MobiDB-lite"/>
    </source>
</evidence>
<protein>
    <submittedName>
        <fullName evidence="6">Glycogen operon protein</fullName>
    </submittedName>
</protein>
<dbReference type="InterPro" id="IPR017853">
    <property type="entry name" value="GH"/>
</dbReference>
<dbReference type="SUPFAM" id="SSF51011">
    <property type="entry name" value="Glycosyl hydrolase domain"/>
    <property type="match status" value="1"/>
</dbReference>
<evidence type="ECO:0000256" key="3">
    <source>
        <dbReference type="ARBA" id="ARBA00023295"/>
    </source>
</evidence>
<evidence type="ECO:0000313" key="6">
    <source>
        <dbReference type="EMBL" id="SKA67017.1"/>
    </source>
</evidence>
<keyword evidence="3" id="KW-0326">Glycosidase</keyword>
<dbReference type="SUPFAM" id="SSF81296">
    <property type="entry name" value="E set domains"/>
    <property type="match status" value="1"/>
</dbReference>
<keyword evidence="2" id="KW-0378">Hydrolase</keyword>
<dbReference type="Gene3D" id="2.60.40.10">
    <property type="entry name" value="Immunoglobulins"/>
    <property type="match status" value="1"/>
</dbReference>
<evidence type="ECO:0000256" key="1">
    <source>
        <dbReference type="ARBA" id="ARBA00008061"/>
    </source>
</evidence>
<dbReference type="InterPro" id="IPR013780">
    <property type="entry name" value="Glyco_hydro_b"/>
</dbReference>
<dbReference type="GO" id="GO:0005980">
    <property type="term" value="P:glycogen catabolic process"/>
    <property type="evidence" value="ECO:0007669"/>
    <property type="project" value="InterPro"/>
</dbReference>
<dbReference type="InterPro" id="IPR006047">
    <property type="entry name" value="GH13_cat_dom"/>
</dbReference>
<dbReference type="SUPFAM" id="SSF51445">
    <property type="entry name" value="(Trans)glycosidases"/>
    <property type="match status" value="1"/>
</dbReference>
<proteinExistence type="inferred from homology"/>
<dbReference type="STRING" id="83771.SAMN02910357_01623"/>
<dbReference type="SMART" id="SM00642">
    <property type="entry name" value="Aamy"/>
    <property type="match status" value="1"/>
</dbReference>
<dbReference type="InterPro" id="IPR013783">
    <property type="entry name" value="Ig-like_fold"/>
</dbReference>
<dbReference type="Pfam" id="PF02922">
    <property type="entry name" value="CBM_48"/>
    <property type="match status" value="1"/>
</dbReference>
<evidence type="ECO:0000313" key="7">
    <source>
        <dbReference type="Proteomes" id="UP000242432"/>
    </source>
</evidence>
<dbReference type="CDD" id="cd11326">
    <property type="entry name" value="AmyAc_Glg_debranch"/>
    <property type="match status" value="1"/>
</dbReference>
<keyword evidence="7" id="KW-1185">Reference proteome</keyword>
<dbReference type="InterPro" id="IPR004193">
    <property type="entry name" value="Glyco_hydro_13_N"/>
</dbReference>
<sequence length="719" mass="81929">MNQPISRHVDFRLVPLGVTLTEGGCYFSVWSPNAEQIVVHLYDKSEHEIRRVSLPEKKGCVWYGFIDGVQVGDLYGYEAIGEYDPSRGLYFMKDHILVDPYAKALSKPFVYTEDRYHNHYDDFIPKAIVCDDSDFDWQGIQKPAISLDDLLIYECNVKGMTMLNDDVPPENRGKFLGMCHEKVIAHLKRLGITAVQLNPIYAYVSEPHLSKIGKVNYWGYNPVCYFAPDPRFAVNPRNAVNEFKEMVREFHRNGIAVILDVVYNHTGEGGNGGSVLSLKGFDAHNYYVHPRNEDGSTDFGNFFDVTGCGNSVNVDSRPTVNLVLNSMTHWLEDMQVDGFRFDLCVTLCRESHGEVFNEFDPNCAFLKGCFCNDSINKSILIAEPWDVGNNGYHVGGFPQGWAEQNDRFRDTVRRFWRGDKGLIGEYITRIMGSRDIYLKETRSIKSSLNFVTYHDGFTLNDLVSYNSKHNEANGEDNRDGCNDNYSTNCGKEGPTTDKKVNAKRWQMKRNLIASTILSQGIPHLLGGDEFSRTQQGNNNAYCQDNEISWTKWDYSEENRNFITFISLLNQIRHESMMLRELLLIDDSYRVSSKRSSYDATWYRPDGVQMHSADWTNPDTKTVILVAGAVNDEEGESWCVIFNQREKSQSFKLPPVSPGREWVEIFNTATDNGLPESSHAVKSVTTTCPCIRVFKLRNTVVKKIVDSVSIESKTRHSNRS</sequence>
<dbReference type="RefSeq" id="WP_078929262.1">
    <property type="nucleotide sequence ID" value="NZ_FUXX01000039.1"/>
</dbReference>
<gene>
    <name evidence="6" type="ORF">SAMN02745213_01898</name>
</gene>
<dbReference type="PANTHER" id="PTHR43002">
    <property type="entry name" value="GLYCOGEN DEBRANCHING ENZYME"/>
    <property type="match status" value="1"/>
</dbReference>
<feature type="region of interest" description="Disordered" evidence="4">
    <location>
        <begin position="470"/>
        <end position="497"/>
    </location>
</feature>
<dbReference type="Gene3D" id="2.60.40.1180">
    <property type="entry name" value="Golgi alpha-mannosidase II"/>
    <property type="match status" value="1"/>
</dbReference>
<comment type="similarity">
    <text evidence="1">Belongs to the glycosyl hydrolase 13 family.</text>
</comment>
<dbReference type="Pfam" id="PF00128">
    <property type="entry name" value="Alpha-amylase"/>
    <property type="match status" value="1"/>
</dbReference>
<dbReference type="Gene3D" id="3.20.20.80">
    <property type="entry name" value="Glycosidases"/>
    <property type="match status" value="1"/>
</dbReference>
<accession>A0A1T4VQ06</accession>
<evidence type="ECO:0000259" key="5">
    <source>
        <dbReference type="SMART" id="SM00642"/>
    </source>
</evidence>
<feature type="compositionally biased region" description="Basic and acidic residues" evidence="4">
    <location>
        <begin position="470"/>
        <end position="481"/>
    </location>
</feature>
<dbReference type="InterPro" id="IPR014756">
    <property type="entry name" value="Ig_E-set"/>
</dbReference>